<dbReference type="HOGENOM" id="CLU_004991_0_0_1"/>
<gene>
    <name evidence="4" type="ORF">FOMPIDRAFT_1116698</name>
</gene>
<dbReference type="OrthoDB" id="10252707at2759"/>
<dbReference type="GO" id="GO:0005634">
    <property type="term" value="C:nucleus"/>
    <property type="evidence" value="ECO:0007669"/>
    <property type="project" value="TreeGrafter"/>
</dbReference>
<dbReference type="eggNOG" id="KOG1104">
    <property type="taxonomic scope" value="Eukaryota"/>
</dbReference>
<proteinExistence type="predicted"/>
<dbReference type="AlphaFoldDB" id="S8FY88"/>
<dbReference type="InterPro" id="IPR015172">
    <property type="entry name" value="MIF4G-like_typ-1"/>
</dbReference>
<dbReference type="PANTHER" id="PTHR12412:SF2">
    <property type="entry name" value="NUCLEAR CAP-BINDING PROTEIN SUBUNIT 1"/>
    <property type="match status" value="1"/>
</dbReference>
<feature type="domain" description="MIF4G-like type 2" evidence="3">
    <location>
        <begin position="543"/>
        <end position="853"/>
    </location>
</feature>
<dbReference type="STRING" id="743788.S8FY88"/>
<evidence type="ECO:0000313" key="5">
    <source>
        <dbReference type="Proteomes" id="UP000015241"/>
    </source>
</evidence>
<dbReference type="SUPFAM" id="SSF48371">
    <property type="entry name" value="ARM repeat"/>
    <property type="match status" value="3"/>
</dbReference>
<dbReference type="GO" id="GO:0005846">
    <property type="term" value="C:nuclear cap binding complex"/>
    <property type="evidence" value="ECO:0007669"/>
    <property type="project" value="InterPro"/>
</dbReference>
<feature type="compositionally biased region" description="Basic and acidic residues" evidence="1">
    <location>
        <begin position="14"/>
        <end position="32"/>
    </location>
</feature>
<evidence type="ECO:0000259" key="3">
    <source>
        <dbReference type="Pfam" id="PF09090"/>
    </source>
</evidence>
<feature type="domain" description="MIF4G-like type 1" evidence="2">
    <location>
        <begin position="336"/>
        <end position="524"/>
    </location>
</feature>
<evidence type="ECO:0000259" key="2">
    <source>
        <dbReference type="Pfam" id="PF09088"/>
    </source>
</evidence>
<keyword evidence="5" id="KW-1185">Reference proteome</keyword>
<dbReference type="GO" id="GO:0006406">
    <property type="term" value="P:mRNA export from nucleus"/>
    <property type="evidence" value="ECO:0007669"/>
    <property type="project" value="InterPro"/>
</dbReference>
<evidence type="ECO:0000313" key="4">
    <source>
        <dbReference type="EMBL" id="EPT03155.1"/>
    </source>
</evidence>
<dbReference type="Pfam" id="PF09088">
    <property type="entry name" value="MIF4G_like"/>
    <property type="match status" value="1"/>
</dbReference>
<dbReference type="InParanoid" id="S8FY88"/>
<dbReference type="FunCoup" id="S8FY88">
    <property type="interactions" value="706"/>
</dbReference>
<sequence length="890" mass="99086">MSYHGGGHRRKQYRGGDDYSGHDHRHETFETPEQKLRKSIINLGEVDPVQELSRLANDLRAANDAAIAAGGPAIPAITEGFRIGVTEQPFKIPYYATLLRLLHDPATDAEDNASTDGSPALGKQVLEDFWKGFQTFLDKLAWREIRFCIQFFAHCTMAGLVSSQTLFELLRSFTVVLQEFGVSHGRAMKAGLCAAEGLMIAGPIMLKSGTDVTEIITAIGDYSESVNSTKTLVQPVVKLYDQSPVIEHADELLDSALAALNALVASGFAQTVDSFAQPYADFSPFPSSPFELPSVLVPPEVIELDGLTTEAGEDAQVKKEEWPAYFVRLFDNDVTPDLTTPSGYAVKSAILDIIDVFEVNRKECARLLLEYPKWTLHGTFKPRPGAPEQEPVAAKNWQLENTIIELTLGSVFLLPESIHRSIYYIALITEICKLSPQTVGPAVGKSIRKLYGLLSDGLDVEVAHRFADWFSVHMSNFGFAWVWKEWVPDIQLSVRHPKRRFVRQALEYEIRLSYYDRILKTLPEAMQSPEAQCMPEETPGPEYDYDDPSKPYHDSAQSLLSLLRGRTKAEDVVAHYESLKNTISETAEVDVNVSTVVRSIAVQSLLHIGNRSFSHFLNAIERYLPLLRNIASSGGTANIDARMDILNAVASYWKRLKNMVVIVFDKLMQYQIVDPTDVVAWTFLHGKAPTGAVGDSTFDAFQWDVLKGALDKANGRVTIARKKVTALRKEADDTAAKAIATEGAAMDVDADAKPGELYAYSTADVMHAAESPQLTTALKAFATLTREQKAALSRTVDGFVDYLVAADKSNQKAGEVITEKEWHNRVNWNEEQWETWETWCWFRHFCRAYSPYLRNYTQSLEVASMSKVASSGPAVDLFKKTWNIATGQDV</sequence>
<reference evidence="4 5" key="1">
    <citation type="journal article" date="2012" name="Science">
        <title>The Paleozoic origin of enzymatic lignin decomposition reconstructed from 31 fungal genomes.</title>
        <authorList>
            <person name="Floudas D."/>
            <person name="Binder M."/>
            <person name="Riley R."/>
            <person name="Barry K."/>
            <person name="Blanchette R.A."/>
            <person name="Henrissat B."/>
            <person name="Martinez A.T."/>
            <person name="Otillar R."/>
            <person name="Spatafora J.W."/>
            <person name="Yadav J.S."/>
            <person name="Aerts A."/>
            <person name="Benoit I."/>
            <person name="Boyd A."/>
            <person name="Carlson A."/>
            <person name="Copeland A."/>
            <person name="Coutinho P.M."/>
            <person name="de Vries R.P."/>
            <person name="Ferreira P."/>
            <person name="Findley K."/>
            <person name="Foster B."/>
            <person name="Gaskell J."/>
            <person name="Glotzer D."/>
            <person name="Gorecki P."/>
            <person name="Heitman J."/>
            <person name="Hesse C."/>
            <person name="Hori C."/>
            <person name="Igarashi K."/>
            <person name="Jurgens J.A."/>
            <person name="Kallen N."/>
            <person name="Kersten P."/>
            <person name="Kohler A."/>
            <person name="Kuees U."/>
            <person name="Kumar T.K.A."/>
            <person name="Kuo A."/>
            <person name="LaButti K."/>
            <person name="Larrondo L.F."/>
            <person name="Lindquist E."/>
            <person name="Ling A."/>
            <person name="Lombard V."/>
            <person name="Lucas S."/>
            <person name="Lundell T."/>
            <person name="Martin R."/>
            <person name="McLaughlin D.J."/>
            <person name="Morgenstern I."/>
            <person name="Morin E."/>
            <person name="Murat C."/>
            <person name="Nagy L.G."/>
            <person name="Nolan M."/>
            <person name="Ohm R.A."/>
            <person name="Patyshakuliyeva A."/>
            <person name="Rokas A."/>
            <person name="Ruiz-Duenas F.J."/>
            <person name="Sabat G."/>
            <person name="Salamov A."/>
            <person name="Samejima M."/>
            <person name="Schmutz J."/>
            <person name="Slot J.C."/>
            <person name="St John F."/>
            <person name="Stenlid J."/>
            <person name="Sun H."/>
            <person name="Sun S."/>
            <person name="Syed K."/>
            <person name="Tsang A."/>
            <person name="Wiebenga A."/>
            <person name="Young D."/>
            <person name="Pisabarro A."/>
            <person name="Eastwood D.C."/>
            <person name="Martin F."/>
            <person name="Cullen D."/>
            <person name="Grigoriev I.V."/>
            <person name="Hibbett D.S."/>
        </authorList>
    </citation>
    <scope>NUCLEOTIDE SEQUENCE</scope>
    <source>
        <strain evidence="5">FP-58527</strain>
    </source>
</reference>
<accession>S8FY88</accession>
<feature type="region of interest" description="Disordered" evidence="1">
    <location>
        <begin position="1"/>
        <end position="32"/>
    </location>
</feature>
<dbReference type="InterPro" id="IPR015174">
    <property type="entry name" value="MIF4G-like_typ-2"/>
</dbReference>
<feature type="compositionally biased region" description="Basic residues" evidence="1">
    <location>
        <begin position="1"/>
        <end position="13"/>
    </location>
</feature>
<dbReference type="PANTHER" id="PTHR12412">
    <property type="entry name" value="CAP BINDING PROTEIN"/>
    <property type="match status" value="1"/>
</dbReference>
<evidence type="ECO:0008006" key="6">
    <source>
        <dbReference type="Google" id="ProtNLM"/>
    </source>
</evidence>
<protein>
    <recommendedName>
        <fullName evidence="6">MIF4G domain-containing protein</fullName>
    </recommendedName>
</protein>
<dbReference type="EMBL" id="KE504131">
    <property type="protein sequence ID" value="EPT03155.1"/>
    <property type="molecule type" value="Genomic_DNA"/>
</dbReference>
<dbReference type="Pfam" id="PF09090">
    <property type="entry name" value="MIF4G_like_2"/>
    <property type="match status" value="1"/>
</dbReference>
<dbReference type="Gene3D" id="1.25.40.180">
    <property type="match status" value="3"/>
</dbReference>
<name>S8FY88_FOMSC</name>
<dbReference type="InterPro" id="IPR027159">
    <property type="entry name" value="CBP80"/>
</dbReference>
<dbReference type="GO" id="GO:0003729">
    <property type="term" value="F:mRNA binding"/>
    <property type="evidence" value="ECO:0007669"/>
    <property type="project" value="TreeGrafter"/>
</dbReference>
<dbReference type="GO" id="GO:0000184">
    <property type="term" value="P:nuclear-transcribed mRNA catabolic process, nonsense-mediated decay"/>
    <property type="evidence" value="ECO:0007669"/>
    <property type="project" value="TreeGrafter"/>
</dbReference>
<organism evidence="4 5">
    <name type="scientific">Fomitopsis schrenkii</name>
    <name type="common">Brown rot fungus</name>
    <dbReference type="NCBI Taxonomy" id="2126942"/>
    <lineage>
        <taxon>Eukaryota</taxon>
        <taxon>Fungi</taxon>
        <taxon>Dikarya</taxon>
        <taxon>Basidiomycota</taxon>
        <taxon>Agaricomycotina</taxon>
        <taxon>Agaricomycetes</taxon>
        <taxon>Polyporales</taxon>
        <taxon>Fomitopsis</taxon>
    </lineage>
</organism>
<dbReference type="InterPro" id="IPR016024">
    <property type="entry name" value="ARM-type_fold"/>
</dbReference>
<dbReference type="Proteomes" id="UP000015241">
    <property type="component" value="Unassembled WGS sequence"/>
</dbReference>
<dbReference type="GO" id="GO:0000339">
    <property type="term" value="F:RNA cap binding"/>
    <property type="evidence" value="ECO:0007669"/>
    <property type="project" value="InterPro"/>
</dbReference>
<evidence type="ECO:0000256" key="1">
    <source>
        <dbReference type="SAM" id="MobiDB-lite"/>
    </source>
</evidence>